<feature type="chain" id="PRO_5012711191" evidence="2">
    <location>
        <begin position="21"/>
        <end position="256"/>
    </location>
</feature>
<dbReference type="AlphaFoldDB" id="A0A1Y1JQ70"/>
<feature type="domain" description="Merozoite surface protein C-terminal" evidence="3">
    <location>
        <begin position="126"/>
        <end position="251"/>
    </location>
</feature>
<feature type="region of interest" description="Disordered" evidence="1">
    <location>
        <begin position="81"/>
        <end position="121"/>
    </location>
</feature>
<dbReference type="Proteomes" id="UP000195521">
    <property type="component" value="Unassembled WGS sequence"/>
</dbReference>
<evidence type="ECO:0000313" key="4">
    <source>
        <dbReference type="EMBL" id="GAW82214.1"/>
    </source>
</evidence>
<reference evidence="5" key="1">
    <citation type="submission" date="2017-04" db="EMBL/GenBank/DDBJ databases">
        <title>Plasmodium gonderi genome.</title>
        <authorList>
            <person name="Arisue N."/>
            <person name="Honma H."/>
            <person name="Kawai S."/>
            <person name="Tougan T."/>
            <person name="Tanabe K."/>
            <person name="Horii T."/>
        </authorList>
    </citation>
    <scope>NUCLEOTIDE SEQUENCE [LARGE SCALE GENOMIC DNA]</scope>
    <source>
        <strain evidence="5">ATCC 30045</strain>
    </source>
</reference>
<comment type="caution">
    <text evidence="4">The sequence shown here is derived from an EMBL/GenBank/DDBJ whole genome shotgun (WGS) entry which is preliminary data.</text>
</comment>
<feature type="compositionally biased region" description="Low complexity" evidence="1">
    <location>
        <begin position="92"/>
        <end position="113"/>
    </location>
</feature>
<dbReference type="GeneID" id="39748951"/>
<accession>A0A1Y1JQ70</accession>
<gene>
    <name evidence="4" type="ORF">PGO_122110</name>
</gene>
<evidence type="ECO:0000256" key="2">
    <source>
        <dbReference type="SAM" id="SignalP"/>
    </source>
</evidence>
<dbReference type="InterPro" id="IPR024781">
    <property type="entry name" value="MSP_C"/>
</dbReference>
<evidence type="ECO:0000259" key="3">
    <source>
        <dbReference type="Pfam" id="PF12948"/>
    </source>
</evidence>
<keyword evidence="5" id="KW-1185">Reference proteome</keyword>
<dbReference type="Pfam" id="PF12948">
    <property type="entry name" value="MSP7_C"/>
    <property type="match status" value="1"/>
</dbReference>
<evidence type="ECO:0000256" key="1">
    <source>
        <dbReference type="SAM" id="MobiDB-lite"/>
    </source>
</evidence>
<dbReference type="OrthoDB" id="387367at2759"/>
<feature type="signal peptide" evidence="2">
    <location>
        <begin position="1"/>
        <end position="20"/>
    </location>
</feature>
<dbReference type="OMA" id="CEEGTEN"/>
<dbReference type="EMBL" id="BDQF01000013">
    <property type="protein sequence ID" value="GAW82214.1"/>
    <property type="molecule type" value="Genomic_DNA"/>
</dbReference>
<keyword evidence="4" id="KW-0477">Merozoite</keyword>
<keyword evidence="2" id="KW-0732">Signal</keyword>
<organism evidence="4 5">
    <name type="scientific">Plasmodium gonderi</name>
    <dbReference type="NCBI Taxonomy" id="77519"/>
    <lineage>
        <taxon>Eukaryota</taxon>
        <taxon>Sar</taxon>
        <taxon>Alveolata</taxon>
        <taxon>Apicomplexa</taxon>
        <taxon>Aconoidasida</taxon>
        <taxon>Haemosporida</taxon>
        <taxon>Plasmodiidae</taxon>
        <taxon>Plasmodium</taxon>
        <taxon>Plasmodium (Plasmodium)</taxon>
    </lineage>
</organism>
<sequence>MRGYILLLAAVSLTSRVVLSIDNTPVNGKNYKKENEDSQNGDEMNNMMTTNEESGKKNILFSGQGITKYFKNIIDEFSTDSNDEHKEEAKISSSNDSTSNGTNSSETEESSSNQKIQGESFGSPYLKYSDELYEDIMLSLNKKDDHNGKDYDDKYKQFKKDYDMFISLSKEEYEIIEKLVDAFSMHNDAIDEDADSVYEAITKSITDPKFRQDFKDFMDGIYSYAKRKNNMRGGKTTELKMYLNLFENVINLLNML</sequence>
<feature type="region of interest" description="Disordered" evidence="1">
    <location>
        <begin position="25"/>
        <end position="53"/>
    </location>
</feature>
<evidence type="ECO:0000313" key="5">
    <source>
        <dbReference type="Proteomes" id="UP000195521"/>
    </source>
</evidence>
<protein>
    <submittedName>
        <fullName evidence="4">Merozoite surface protein 7</fullName>
    </submittedName>
</protein>
<feature type="compositionally biased region" description="Polar residues" evidence="1">
    <location>
        <begin position="41"/>
        <end position="52"/>
    </location>
</feature>
<proteinExistence type="predicted"/>
<dbReference type="RefSeq" id="XP_028544803.1">
    <property type="nucleotide sequence ID" value="XM_028689002.1"/>
</dbReference>
<name>A0A1Y1JQ70_PLAGO</name>